<comment type="caution">
    <text evidence="11">The sequence shown here is derived from an EMBL/GenBank/DDBJ whole genome shotgun (WGS) entry which is preliminary data.</text>
</comment>
<dbReference type="InterPro" id="IPR004117">
    <property type="entry name" value="7tm6_olfct_rcpt"/>
</dbReference>
<name>A0A482VD31_ASBVE</name>
<evidence type="ECO:0000256" key="2">
    <source>
        <dbReference type="ARBA" id="ARBA00022475"/>
    </source>
</evidence>
<dbReference type="STRING" id="1661398.A0A482VD31"/>
<dbReference type="AlphaFoldDB" id="A0A482VD31"/>
<dbReference type="EMBL" id="QDEB01112881">
    <property type="protein sequence ID" value="RZB41587.1"/>
    <property type="molecule type" value="Genomic_DNA"/>
</dbReference>
<feature type="transmembrane region" description="Helical" evidence="10">
    <location>
        <begin position="92"/>
        <end position="112"/>
    </location>
</feature>
<dbReference type="Pfam" id="PF02949">
    <property type="entry name" value="7tm_6"/>
    <property type="match status" value="1"/>
</dbReference>
<evidence type="ECO:0000256" key="4">
    <source>
        <dbReference type="ARBA" id="ARBA00022692"/>
    </source>
</evidence>
<keyword evidence="12" id="KW-1185">Reference proteome</keyword>
<keyword evidence="9" id="KW-0807">Transducer</keyword>
<proteinExistence type="predicted"/>
<organism evidence="11 12">
    <name type="scientific">Asbolus verrucosus</name>
    <name type="common">Desert ironclad beetle</name>
    <dbReference type="NCBI Taxonomy" id="1661398"/>
    <lineage>
        <taxon>Eukaryota</taxon>
        <taxon>Metazoa</taxon>
        <taxon>Ecdysozoa</taxon>
        <taxon>Arthropoda</taxon>
        <taxon>Hexapoda</taxon>
        <taxon>Insecta</taxon>
        <taxon>Pterygota</taxon>
        <taxon>Neoptera</taxon>
        <taxon>Endopterygota</taxon>
        <taxon>Coleoptera</taxon>
        <taxon>Polyphaga</taxon>
        <taxon>Cucujiformia</taxon>
        <taxon>Tenebrionidae</taxon>
        <taxon>Pimeliinae</taxon>
        <taxon>Asbolus</taxon>
    </lineage>
</organism>
<evidence type="ECO:0000256" key="6">
    <source>
        <dbReference type="ARBA" id="ARBA00022989"/>
    </source>
</evidence>
<evidence type="ECO:0000256" key="7">
    <source>
        <dbReference type="ARBA" id="ARBA00023136"/>
    </source>
</evidence>
<dbReference type="GO" id="GO:0004984">
    <property type="term" value="F:olfactory receptor activity"/>
    <property type="evidence" value="ECO:0007669"/>
    <property type="project" value="InterPro"/>
</dbReference>
<dbReference type="GO" id="GO:0005549">
    <property type="term" value="F:odorant binding"/>
    <property type="evidence" value="ECO:0007669"/>
    <property type="project" value="InterPro"/>
</dbReference>
<keyword evidence="6 10" id="KW-1133">Transmembrane helix</keyword>
<comment type="subcellular location">
    <subcellularLocation>
        <location evidence="1">Cell membrane</location>
        <topology evidence="1">Multi-pass membrane protein</topology>
    </subcellularLocation>
</comment>
<dbReference type="OrthoDB" id="7545962at2759"/>
<evidence type="ECO:0000256" key="5">
    <source>
        <dbReference type="ARBA" id="ARBA00022725"/>
    </source>
</evidence>
<dbReference type="GO" id="GO:0005886">
    <property type="term" value="C:plasma membrane"/>
    <property type="evidence" value="ECO:0007669"/>
    <property type="project" value="UniProtKB-SubCell"/>
</dbReference>
<evidence type="ECO:0000256" key="8">
    <source>
        <dbReference type="ARBA" id="ARBA00023170"/>
    </source>
</evidence>
<evidence type="ECO:0000256" key="9">
    <source>
        <dbReference type="ARBA" id="ARBA00023224"/>
    </source>
</evidence>
<gene>
    <name evidence="11" type="ORF">BDFB_012990</name>
</gene>
<reference evidence="11 12" key="1">
    <citation type="submission" date="2017-03" db="EMBL/GenBank/DDBJ databases">
        <title>Genome of the blue death feigning beetle - Asbolus verrucosus.</title>
        <authorList>
            <person name="Rider S.D."/>
        </authorList>
    </citation>
    <scope>NUCLEOTIDE SEQUENCE [LARGE SCALE GENOMIC DNA]</scope>
    <source>
        <strain evidence="11">Butters</strain>
        <tissue evidence="11">Head and leg muscle</tissue>
    </source>
</reference>
<keyword evidence="4 10" id="KW-0812">Transmembrane</keyword>
<dbReference type="PANTHER" id="PTHR21137">
    <property type="entry name" value="ODORANT RECEPTOR"/>
    <property type="match status" value="1"/>
</dbReference>
<feature type="non-terminal residue" evidence="11">
    <location>
        <position position="203"/>
    </location>
</feature>
<evidence type="ECO:0000256" key="3">
    <source>
        <dbReference type="ARBA" id="ARBA00022606"/>
    </source>
</evidence>
<keyword evidence="8" id="KW-0675">Receptor</keyword>
<feature type="non-terminal residue" evidence="11">
    <location>
        <position position="1"/>
    </location>
</feature>
<accession>A0A482VD31</accession>
<protein>
    <submittedName>
        <fullName evidence="11">7tm 6 domain containing protein</fullName>
    </submittedName>
</protein>
<evidence type="ECO:0000256" key="10">
    <source>
        <dbReference type="SAM" id="Phobius"/>
    </source>
</evidence>
<dbReference type="PANTHER" id="PTHR21137:SF35">
    <property type="entry name" value="ODORANT RECEPTOR 19A-RELATED"/>
    <property type="match status" value="1"/>
</dbReference>
<dbReference type="GO" id="GO:0007165">
    <property type="term" value="P:signal transduction"/>
    <property type="evidence" value="ECO:0007669"/>
    <property type="project" value="UniProtKB-KW"/>
</dbReference>
<feature type="transmembrane region" description="Helical" evidence="10">
    <location>
        <begin position="118"/>
        <end position="140"/>
    </location>
</feature>
<evidence type="ECO:0000313" key="11">
    <source>
        <dbReference type="EMBL" id="RZB41587.1"/>
    </source>
</evidence>
<dbReference type="Proteomes" id="UP000292052">
    <property type="component" value="Unassembled WGS sequence"/>
</dbReference>
<keyword evidence="3" id="KW-0716">Sensory transduction</keyword>
<evidence type="ECO:0000256" key="1">
    <source>
        <dbReference type="ARBA" id="ARBA00004651"/>
    </source>
</evidence>
<evidence type="ECO:0000313" key="12">
    <source>
        <dbReference type="Proteomes" id="UP000292052"/>
    </source>
</evidence>
<keyword evidence="7 10" id="KW-0472">Membrane</keyword>
<sequence>VGNGALSSGVIDPLLAGLVSHATNQIKVLQNNLQYLDEHAEEKIVNNSAKSTAEKKLLKAVIISDKVRLCVSHHNAILDFVQVYEDTYSATVFVQFAASVLVICISCLQLSIVEPFTFSFFMMFLFVSTILSELFLYCYYGTILYEESNTLTDAIYMGKWYEYDANSKKALLALMKRSKRPLIVTAGNILDLSLQTFIMLKHD</sequence>
<keyword evidence="2" id="KW-1003">Cell membrane</keyword>
<keyword evidence="5" id="KW-0552">Olfaction</keyword>